<gene>
    <name evidence="1" type="ORF">SAMN05444358_106145</name>
</gene>
<evidence type="ECO:0000313" key="1">
    <source>
        <dbReference type="EMBL" id="SDX49202.1"/>
    </source>
</evidence>
<name>A0A1H3C4V2_9RHOB</name>
<proteinExistence type="predicted"/>
<reference evidence="2" key="1">
    <citation type="submission" date="2016-10" db="EMBL/GenBank/DDBJ databases">
        <authorList>
            <person name="Varghese N."/>
            <person name="Submissions S."/>
        </authorList>
    </citation>
    <scope>NUCLEOTIDE SEQUENCE [LARGE SCALE GENOMIC DNA]</scope>
    <source>
        <strain evidence="2">DSM 27839</strain>
    </source>
</reference>
<protein>
    <submittedName>
        <fullName evidence="1">Uncharacterized protein</fullName>
    </submittedName>
</protein>
<evidence type="ECO:0000313" key="2">
    <source>
        <dbReference type="Proteomes" id="UP000183400"/>
    </source>
</evidence>
<dbReference type="RefSeq" id="WP_074737737.1">
    <property type="nucleotide sequence ID" value="NZ_FNNP01000006.1"/>
</dbReference>
<dbReference type="OrthoDB" id="8364077at2"/>
<keyword evidence="2" id="KW-1185">Reference proteome</keyword>
<dbReference type="AlphaFoldDB" id="A0A1H3C4V2"/>
<sequence length="135" mass="14377">MIWKSNTHEFTATVCQRTGAPCPALAQMARALTQAISTAGRVTTSGFQVEGSSELSHCPEGCVARFRAQSNQIRVFCGTDPEIAADLLDDYANMMFGTEPVSLPSSVLATPPCAMLEASVLTQHSDVRLSPQACI</sequence>
<dbReference type="Proteomes" id="UP000183400">
    <property type="component" value="Unassembled WGS sequence"/>
</dbReference>
<accession>A0A1H3C4V2</accession>
<organism evidence="1 2">
    <name type="scientific">Ruegeria halocynthiae</name>
    <dbReference type="NCBI Taxonomy" id="985054"/>
    <lineage>
        <taxon>Bacteria</taxon>
        <taxon>Pseudomonadati</taxon>
        <taxon>Pseudomonadota</taxon>
        <taxon>Alphaproteobacteria</taxon>
        <taxon>Rhodobacterales</taxon>
        <taxon>Roseobacteraceae</taxon>
        <taxon>Ruegeria</taxon>
    </lineage>
</organism>
<dbReference type="EMBL" id="FNNP01000006">
    <property type="protein sequence ID" value="SDX49202.1"/>
    <property type="molecule type" value="Genomic_DNA"/>
</dbReference>